<dbReference type="GO" id="GO:0043240">
    <property type="term" value="C:Fanconi anaemia nuclear complex"/>
    <property type="evidence" value="ECO:0007669"/>
    <property type="project" value="InterPro"/>
</dbReference>
<sequence>MELLPSEDVYLNPHRLSLFGKIILFNCKRASATHDSERSELIFCSLSFEREDNAFLKAADGAAVISRKRSARVDIVKCKCAINVQKRVAMPCILVTKKSERGGSFHYSLLTLSSSNRLEPCIEFKLPYQMKENVSILQGPTVLWSHAGNVFFASLQAGEVKQIPIELSHTVIGELSLHKEQVFVLGLKKLSDQCSNTQSTGQTLGYFVESGHVFDGSMVLPHPYVCITRCILVLSAEQVDDVLKSTLVAATSNQQLVYFENGIVKDVCQLPFEQAENIQMVNTGRNGCLFVVSFYQGHVCAIHKETFQIASHWSSVSSVHVDDFLGCGTDQMLLVFKNQGTTGQTIEKYLLTDLCGISYSRGQDGGAPKTPPPPPENDLLTLRALESRLQSGLSVLQDLQRELRVKDRVLQQSVQALTDVVSERERFSPSLSRKALLLCGTVMSQRMRPWLTRHKTCQQGLQNLKLTSCGMHRRGANGCGTASVSLSILTEAGQSSTPAVIQTQSQVFWLPAPRSSSSSSSSSASTYSEPAAKRSKPHNAGRANDLNTCRLAVTAVSRLTPLLTSGFVKCRVVLHYVQRQDAFAPCATQNRWSCIVVNDFQTRLLKNPELKTDEVEEDLLSLMAVLDRWVFLIDSPDHSLGDVDGWIQRREGCKRLAVSPQYLLLNSSGPSPLMLLHWHQITPFQGELSVHSSQLQTLQFLNSLLAFLPASCSIQPVKGTRGQEAAQILSLALEREVVSLRDCVSSLLTDKEEGRDSLGHEETPEPGSVKGLQRCRDFFQRDVERSRRRLSPLVEVQSYRRLTQSMSEVQLYGDLAALLETQRTLLS</sequence>
<accession>A0A7J5Y1B1</accession>
<dbReference type="OrthoDB" id="1917888at2759"/>
<feature type="region of interest" description="Disordered" evidence="1">
    <location>
        <begin position="513"/>
        <end position="541"/>
    </location>
</feature>
<dbReference type="EMBL" id="JAAKFY010000018">
    <property type="protein sequence ID" value="KAF3843186.1"/>
    <property type="molecule type" value="Genomic_DNA"/>
</dbReference>
<name>A0A7J5Y1B1_DISMA</name>
<feature type="compositionally biased region" description="Low complexity" evidence="1">
    <location>
        <begin position="515"/>
        <end position="525"/>
    </location>
</feature>
<dbReference type="Proteomes" id="UP000518266">
    <property type="component" value="Unassembled WGS sequence"/>
</dbReference>
<evidence type="ECO:0000313" key="3">
    <source>
        <dbReference type="Proteomes" id="UP000518266"/>
    </source>
</evidence>
<dbReference type="GO" id="GO:1905168">
    <property type="term" value="P:positive regulation of double-strand break repair via homologous recombination"/>
    <property type="evidence" value="ECO:0007669"/>
    <property type="project" value="TreeGrafter"/>
</dbReference>
<evidence type="ECO:0000313" key="2">
    <source>
        <dbReference type="EMBL" id="KAF3843186.1"/>
    </source>
</evidence>
<proteinExistence type="predicted"/>
<organism evidence="2 3">
    <name type="scientific">Dissostichus mawsoni</name>
    <name type="common">Antarctic cod</name>
    <dbReference type="NCBI Taxonomy" id="36200"/>
    <lineage>
        <taxon>Eukaryota</taxon>
        <taxon>Metazoa</taxon>
        <taxon>Chordata</taxon>
        <taxon>Craniata</taxon>
        <taxon>Vertebrata</taxon>
        <taxon>Euteleostomi</taxon>
        <taxon>Actinopterygii</taxon>
        <taxon>Neopterygii</taxon>
        <taxon>Teleostei</taxon>
        <taxon>Neoteleostei</taxon>
        <taxon>Acanthomorphata</taxon>
        <taxon>Eupercaria</taxon>
        <taxon>Perciformes</taxon>
        <taxon>Notothenioidei</taxon>
        <taxon>Nototheniidae</taxon>
        <taxon>Dissostichus</taxon>
    </lineage>
</organism>
<protein>
    <recommendedName>
        <fullName evidence="4">Fanconi anemia group B protein</fullName>
    </recommendedName>
</protein>
<reference evidence="2 3" key="1">
    <citation type="submission" date="2020-03" db="EMBL/GenBank/DDBJ databases">
        <title>Dissostichus mawsoni Genome sequencing and assembly.</title>
        <authorList>
            <person name="Park H."/>
        </authorList>
    </citation>
    <scope>NUCLEOTIDE SEQUENCE [LARGE SCALE GENOMIC DNA]</scope>
    <source>
        <strain evidence="2">DM0001</strain>
        <tissue evidence="2">Muscle</tissue>
    </source>
</reference>
<keyword evidence="3" id="KW-1185">Reference proteome</keyword>
<dbReference type="AlphaFoldDB" id="A0A7J5Y1B1"/>
<dbReference type="GO" id="GO:0036297">
    <property type="term" value="P:interstrand cross-link repair"/>
    <property type="evidence" value="ECO:0007669"/>
    <property type="project" value="InterPro"/>
</dbReference>
<gene>
    <name evidence="2" type="ORF">F7725_002035</name>
</gene>
<dbReference type="InterPro" id="IPR033333">
    <property type="entry name" value="FANCB"/>
</dbReference>
<evidence type="ECO:0000256" key="1">
    <source>
        <dbReference type="SAM" id="MobiDB-lite"/>
    </source>
</evidence>
<feature type="compositionally biased region" description="Basic and acidic residues" evidence="1">
    <location>
        <begin position="751"/>
        <end position="763"/>
    </location>
</feature>
<dbReference type="PANTHER" id="PTHR28450">
    <property type="entry name" value="FANCONI ANEMIA GROUP B PROTEIN"/>
    <property type="match status" value="1"/>
</dbReference>
<comment type="caution">
    <text evidence="2">The sequence shown here is derived from an EMBL/GenBank/DDBJ whole genome shotgun (WGS) entry which is preliminary data.</text>
</comment>
<dbReference type="PANTHER" id="PTHR28450:SF1">
    <property type="entry name" value="FANCONI ANEMIA GROUP B PROTEIN"/>
    <property type="match status" value="1"/>
</dbReference>
<dbReference type="GO" id="GO:1990414">
    <property type="term" value="P:replication-born double-strand break repair via sister chromatid exchange"/>
    <property type="evidence" value="ECO:0007669"/>
    <property type="project" value="TreeGrafter"/>
</dbReference>
<dbReference type="GO" id="GO:2000042">
    <property type="term" value="P:negative regulation of double-strand break repair via homologous recombination"/>
    <property type="evidence" value="ECO:0007669"/>
    <property type="project" value="TreeGrafter"/>
</dbReference>
<evidence type="ECO:0008006" key="4">
    <source>
        <dbReference type="Google" id="ProtNLM"/>
    </source>
</evidence>
<feature type="region of interest" description="Disordered" evidence="1">
    <location>
        <begin position="751"/>
        <end position="770"/>
    </location>
</feature>